<dbReference type="PANTHER" id="PTHR33365:SF4">
    <property type="entry name" value="CYCLOCHLOROTINE BIOSYNTHESIS PROTEIN O"/>
    <property type="match status" value="1"/>
</dbReference>
<organism evidence="3 4">
    <name type="scientific">Zymoseptoria tritici ST99CH_1E4</name>
    <dbReference type="NCBI Taxonomy" id="1276532"/>
    <lineage>
        <taxon>Eukaryota</taxon>
        <taxon>Fungi</taxon>
        <taxon>Dikarya</taxon>
        <taxon>Ascomycota</taxon>
        <taxon>Pezizomycotina</taxon>
        <taxon>Dothideomycetes</taxon>
        <taxon>Dothideomycetidae</taxon>
        <taxon>Mycosphaerellales</taxon>
        <taxon>Mycosphaerellaceae</taxon>
        <taxon>Zymoseptoria</taxon>
    </lineage>
</organism>
<dbReference type="Proteomes" id="UP000245764">
    <property type="component" value="Chromosome 2"/>
</dbReference>
<protein>
    <recommendedName>
        <fullName evidence="5">Tat pathway signal sequence</fullName>
    </recommendedName>
</protein>
<dbReference type="EMBL" id="LT854254">
    <property type="protein sequence ID" value="SMR45910.1"/>
    <property type="molecule type" value="Genomic_DNA"/>
</dbReference>
<dbReference type="AlphaFoldDB" id="A0A2H1FX75"/>
<dbReference type="GO" id="GO:0043386">
    <property type="term" value="P:mycotoxin biosynthetic process"/>
    <property type="evidence" value="ECO:0007669"/>
    <property type="project" value="InterPro"/>
</dbReference>
<evidence type="ECO:0000313" key="4">
    <source>
        <dbReference type="Proteomes" id="UP000245764"/>
    </source>
</evidence>
<dbReference type="PANTHER" id="PTHR33365">
    <property type="entry name" value="YALI0B05434P"/>
    <property type="match status" value="1"/>
</dbReference>
<dbReference type="InterPro" id="IPR021765">
    <property type="entry name" value="UstYa-like"/>
</dbReference>
<evidence type="ECO:0000256" key="1">
    <source>
        <dbReference type="ARBA" id="ARBA00004685"/>
    </source>
</evidence>
<evidence type="ECO:0000313" key="3">
    <source>
        <dbReference type="EMBL" id="SMR45910.1"/>
    </source>
</evidence>
<evidence type="ECO:0000256" key="2">
    <source>
        <dbReference type="ARBA" id="ARBA00035112"/>
    </source>
</evidence>
<comment type="pathway">
    <text evidence="1">Mycotoxin biosynthesis.</text>
</comment>
<evidence type="ECO:0008006" key="5">
    <source>
        <dbReference type="Google" id="ProtNLM"/>
    </source>
</evidence>
<accession>A0A2H1FX75</accession>
<reference evidence="4" key="1">
    <citation type="submission" date="2017-05" db="EMBL/GenBank/DDBJ databases">
        <authorList>
            <person name="Song R."/>
            <person name="Chenine A.L."/>
            <person name="Ruprecht R.M."/>
        </authorList>
    </citation>
    <scope>NUCLEOTIDE SEQUENCE [LARGE SCALE GENOMIC DNA]</scope>
</reference>
<sequence length="215" mass="24792">MRLPTLVPLELRRFTGTPKFEVHGETWRTFNDSAAWPENHRYVGTPSQAIDDAWNELIGCRYISLSEEEAADTWGARHANYRDEGLGGYTAGLDVFHTLHCVNALRKSLYPDFYPETRLHGTVHLEHCIDVLRQEVQCYGSTTLIPSQYFPAIEQNYIDSDQQHVCRSLTTLREWTNRRRIHGDLYVKRNTSGIDETTLQRAIKYNLDSNGELCS</sequence>
<dbReference type="Pfam" id="PF11807">
    <property type="entry name" value="UstYa"/>
    <property type="match status" value="1"/>
</dbReference>
<comment type="similarity">
    <text evidence="2">Belongs to the ustYa family.</text>
</comment>
<proteinExistence type="inferred from homology"/>
<gene>
    <name evidence="3" type="ORF">ZT1E4_G2528</name>
</gene>
<name>A0A2H1FX75_ZYMTR</name>